<evidence type="ECO:0000256" key="4">
    <source>
        <dbReference type="ARBA" id="ARBA00022801"/>
    </source>
</evidence>
<dbReference type="PANTHER" id="PTHR31707">
    <property type="entry name" value="PECTINESTERASE"/>
    <property type="match status" value="1"/>
</dbReference>
<keyword evidence="3" id="KW-0964">Secreted</keyword>
<sequence length="112" mass="12424">MDTLLNPLGWSPWGDSNFAQDTVYYGEYQNYRPGASTTNRVKWPGFHVITSPTEEFQFIVTRLLSGPTWLGSTNVPFTSVNGLVIGNPLGALWGVNTFPTHRRTDDGCSHCS</sequence>
<dbReference type="Gene3D" id="2.160.20.10">
    <property type="entry name" value="Single-stranded right-handed beta-helix, Pectin lyase-like"/>
    <property type="match status" value="1"/>
</dbReference>
<reference evidence="7 8" key="1">
    <citation type="submission" date="2024-08" db="EMBL/GenBank/DDBJ databases">
        <title>Insights into the chromosomal genome structure of Flemingia macrophylla.</title>
        <authorList>
            <person name="Ding Y."/>
            <person name="Zhao Y."/>
            <person name="Bi W."/>
            <person name="Wu M."/>
            <person name="Zhao G."/>
            <person name="Gong Y."/>
            <person name="Li W."/>
            <person name="Zhang P."/>
        </authorList>
    </citation>
    <scope>NUCLEOTIDE SEQUENCE [LARGE SCALE GENOMIC DNA]</scope>
    <source>
        <strain evidence="7">DYQJB</strain>
        <tissue evidence="7">Leaf</tissue>
    </source>
</reference>
<dbReference type="InterPro" id="IPR000070">
    <property type="entry name" value="Pectinesterase_cat"/>
</dbReference>
<dbReference type="EMBL" id="JBGMDY010000002">
    <property type="protein sequence ID" value="KAL2344497.1"/>
    <property type="molecule type" value="Genomic_DNA"/>
</dbReference>
<evidence type="ECO:0000313" key="7">
    <source>
        <dbReference type="EMBL" id="KAL2344497.1"/>
    </source>
</evidence>
<comment type="caution">
    <text evidence="7">The sequence shown here is derived from an EMBL/GenBank/DDBJ whole genome shotgun (WGS) entry which is preliminary data.</text>
</comment>
<name>A0ABD1N8R6_9FABA</name>
<evidence type="ECO:0000256" key="3">
    <source>
        <dbReference type="ARBA" id="ARBA00022512"/>
    </source>
</evidence>
<evidence type="ECO:0000256" key="5">
    <source>
        <dbReference type="ARBA" id="ARBA00023085"/>
    </source>
</evidence>
<evidence type="ECO:0000256" key="1">
    <source>
        <dbReference type="ARBA" id="ARBA00004191"/>
    </source>
</evidence>
<dbReference type="Pfam" id="PF01095">
    <property type="entry name" value="Pectinesterase"/>
    <property type="match status" value="1"/>
</dbReference>
<evidence type="ECO:0000256" key="2">
    <source>
        <dbReference type="ARBA" id="ARBA00005184"/>
    </source>
</evidence>
<evidence type="ECO:0000313" key="8">
    <source>
        <dbReference type="Proteomes" id="UP001603857"/>
    </source>
</evidence>
<accession>A0ABD1N8R6</accession>
<gene>
    <name evidence="7" type="ORF">Fmac_005782</name>
</gene>
<dbReference type="GO" id="GO:0016787">
    <property type="term" value="F:hydrolase activity"/>
    <property type="evidence" value="ECO:0007669"/>
    <property type="project" value="UniProtKB-KW"/>
</dbReference>
<organism evidence="7 8">
    <name type="scientific">Flemingia macrophylla</name>
    <dbReference type="NCBI Taxonomy" id="520843"/>
    <lineage>
        <taxon>Eukaryota</taxon>
        <taxon>Viridiplantae</taxon>
        <taxon>Streptophyta</taxon>
        <taxon>Embryophyta</taxon>
        <taxon>Tracheophyta</taxon>
        <taxon>Spermatophyta</taxon>
        <taxon>Magnoliopsida</taxon>
        <taxon>eudicotyledons</taxon>
        <taxon>Gunneridae</taxon>
        <taxon>Pentapetalae</taxon>
        <taxon>rosids</taxon>
        <taxon>fabids</taxon>
        <taxon>Fabales</taxon>
        <taxon>Fabaceae</taxon>
        <taxon>Papilionoideae</taxon>
        <taxon>50 kb inversion clade</taxon>
        <taxon>NPAAA clade</taxon>
        <taxon>indigoferoid/millettioid clade</taxon>
        <taxon>Phaseoleae</taxon>
        <taxon>Flemingia</taxon>
    </lineage>
</organism>
<proteinExistence type="predicted"/>
<dbReference type="Proteomes" id="UP001603857">
    <property type="component" value="Unassembled WGS sequence"/>
</dbReference>
<keyword evidence="8" id="KW-1185">Reference proteome</keyword>
<comment type="pathway">
    <text evidence="2">Glycan metabolism; pectin degradation; 2-dehydro-3-deoxy-D-gluconate from pectin: step 1/5.</text>
</comment>
<dbReference type="AlphaFoldDB" id="A0ABD1N8R6"/>
<feature type="domain" description="Pectinesterase catalytic" evidence="6">
    <location>
        <begin position="1"/>
        <end position="66"/>
    </location>
</feature>
<evidence type="ECO:0000259" key="6">
    <source>
        <dbReference type="Pfam" id="PF01095"/>
    </source>
</evidence>
<dbReference type="InterPro" id="IPR011050">
    <property type="entry name" value="Pectin_lyase_fold/virulence"/>
</dbReference>
<comment type="subcellular location">
    <subcellularLocation>
        <location evidence="1">Secreted</location>
        <location evidence="1">Cell wall</location>
    </subcellularLocation>
</comment>
<dbReference type="SUPFAM" id="SSF51126">
    <property type="entry name" value="Pectin lyase-like"/>
    <property type="match status" value="1"/>
</dbReference>
<keyword evidence="3" id="KW-0134">Cell wall</keyword>
<keyword evidence="4" id="KW-0378">Hydrolase</keyword>
<keyword evidence="5" id="KW-0063">Aspartyl esterase</keyword>
<dbReference type="InterPro" id="IPR012334">
    <property type="entry name" value="Pectin_lyas_fold"/>
</dbReference>
<protein>
    <recommendedName>
        <fullName evidence="6">Pectinesterase catalytic domain-containing protein</fullName>
    </recommendedName>
</protein>